<evidence type="ECO:0000256" key="1">
    <source>
        <dbReference type="ARBA" id="ARBA00004477"/>
    </source>
</evidence>
<dbReference type="STRING" id="2025994.A0A2T3AMZ4"/>
<gene>
    <name evidence="9" type="ORF">BD289DRAFT_97446</name>
</gene>
<organism evidence="9 10">
    <name type="scientific">Coniella lustricola</name>
    <dbReference type="NCBI Taxonomy" id="2025994"/>
    <lineage>
        <taxon>Eukaryota</taxon>
        <taxon>Fungi</taxon>
        <taxon>Dikarya</taxon>
        <taxon>Ascomycota</taxon>
        <taxon>Pezizomycotina</taxon>
        <taxon>Sordariomycetes</taxon>
        <taxon>Sordariomycetidae</taxon>
        <taxon>Diaporthales</taxon>
        <taxon>Schizoparmaceae</taxon>
        <taxon>Coniella</taxon>
    </lineage>
</organism>
<reference evidence="9 10" key="1">
    <citation type="journal article" date="2018" name="Mycol. Prog.">
        <title>Coniella lustricola, a new species from submerged detritus.</title>
        <authorList>
            <person name="Raudabaugh D.B."/>
            <person name="Iturriaga T."/>
            <person name="Carver A."/>
            <person name="Mondo S."/>
            <person name="Pangilinan J."/>
            <person name="Lipzen A."/>
            <person name="He G."/>
            <person name="Amirebrahimi M."/>
            <person name="Grigoriev I.V."/>
            <person name="Miller A.N."/>
        </authorList>
    </citation>
    <scope>NUCLEOTIDE SEQUENCE [LARGE SCALE GENOMIC DNA]</scope>
    <source>
        <strain evidence="9 10">B22-T-1</strain>
    </source>
</reference>
<proteinExistence type="inferred from homology"/>
<keyword evidence="10" id="KW-1185">Reference proteome</keyword>
<comment type="subcellular location">
    <subcellularLocation>
        <location evidence="1">Endoplasmic reticulum membrane</location>
        <topology evidence="1">Multi-pass membrane protein</topology>
    </subcellularLocation>
</comment>
<feature type="transmembrane region" description="Helical" evidence="8">
    <location>
        <begin position="287"/>
        <end position="305"/>
    </location>
</feature>
<evidence type="ECO:0000313" key="10">
    <source>
        <dbReference type="Proteomes" id="UP000241462"/>
    </source>
</evidence>
<evidence type="ECO:0000313" key="9">
    <source>
        <dbReference type="EMBL" id="PSS03793.1"/>
    </source>
</evidence>
<evidence type="ECO:0000256" key="4">
    <source>
        <dbReference type="ARBA" id="ARBA00022824"/>
    </source>
</evidence>
<feature type="transmembrane region" description="Helical" evidence="8">
    <location>
        <begin position="143"/>
        <end position="164"/>
    </location>
</feature>
<dbReference type="FunCoup" id="A0A2T3AMZ4">
    <property type="interactions" value="39"/>
</dbReference>
<feature type="region of interest" description="Disordered" evidence="7">
    <location>
        <begin position="1"/>
        <end position="63"/>
    </location>
</feature>
<dbReference type="PANTHER" id="PTHR15301:SF3">
    <property type="entry name" value="PROTEIN NSG1-RELATED"/>
    <property type="match status" value="1"/>
</dbReference>
<keyword evidence="6 8" id="KW-0472">Membrane</keyword>
<evidence type="ECO:0000256" key="6">
    <source>
        <dbReference type="ARBA" id="ARBA00023136"/>
    </source>
</evidence>
<keyword evidence="4" id="KW-0256">Endoplasmic reticulum</keyword>
<dbReference type="GO" id="GO:0016126">
    <property type="term" value="P:sterol biosynthetic process"/>
    <property type="evidence" value="ECO:0007669"/>
    <property type="project" value="TreeGrafter"/>
</dbReference>
<evidence type="ECO:0000256" key="3">
    <source>
        <dbReference type="ARBA" id="ARBA00022692"/>
    </source>
</evidence>
<feature type="transmembrane region" description="Helical" evidence="8">
    <location>
        <begin position="262"/>
        <end position="281"/>
    </location>
</feature>
<dbReference type="Pfam" id="PF07281">
    <property type="entry name" value="INSIG"/>
    <property type="match status" value="1"/>
</dbReference>
<evidence type="ECO:0000256" key="7">
    <source>
        <dbReference type="SAM" id="MobiDB-lite"/>
    </source>
</evidence>
<dbReference type="Proteomes" id="UP000241462">
    <property type="component" value="Unassembled WGS sequence"/>
</dbReference>
<comment type="similarity">
    <text evidence="2">Belongs to the INSIG family.</text>
</comment>
<evidence type="ECO:0000256" key="5">
    <source>
        <dbReference type="ARBA" id="ARBA00022989"/>
    </source>
</evidence>
<sequence>MSDSSPEIRRPIPRRPFEIGALTASSAYEDSPPASPPPFRYDQTQNAGNHLDPNAFNPPLNSQSRAASYKALTSSTLSGIYSPAISGYPSEGTGDDDGSATPIPHISDASIYKLVRERSQLERRRSSGVSGRSGQGVGPVSPLYLGLRTGLLFLLGIGYGALLSRLSSEQQRWKTFSVENIISPGYDAKFLAAWGVCGVLLGSLLPWIDEKWENVVEENGNEEFEEAIQDDDTAGTDWALVVRGIGAFAGIVFALRKVPWASTMQVSLTLAMVNPLLWYLIDRSKPGFVLSAATGLVGSVVLMGVNPEIMPAPASLSSGSLAHNNGTGHADGGGETLVLGGLATQKTIETSIWVLSVLFCSCVCFGNIGRRLALNKSAVSRGRWAGLR</sequence>
<dbReference type="GO" id="GO:0005789">
    <property type="term" value="C:endoplasmic reticulum membrane"/>
    <property type="evidence" value="ECO:0007669"/>
    <property type="project" value="UniProtKB-SubCell"/>
</dbReference>
<evidence type="ECO:0000256" key="8">
    <source>
        <dbReference type="SAM" id="Phobius"/>
    </source>
</evidence>
<name>A0A2T3AMZ4_9PEZI</name>
<accession>A0A2T3AMZ4</accession>
<dbReference type="PANTHER" id="PTHR15301">
    <property type="entry name" value="INSULIN-INDUCED GENE 1"/>
    <property type="match status" value="1"/>
</dbReference>
<dbReference type="AlphaFoldDB" id="A0A2T3AMZ4"/>
<dbReference type="InParanoid" id="A0A2T3AMZ4"/>
<protein>
    <submittedName>
        <fullName evidence="9">Insulin-induced protein-domain-containing protein</fullName>
    </submittedName>
</protein>
<evidence type="ECO:0000256" key="2">
    <source>
        <dbReference type="ARBA" id="ARBA00007475"/>
    </source>
</evidence>
<keyword evidence="5 8" id="KW-1133">Transmembrane helix</keyword>
<dbReference type="OrthoDB" id="205546at2759"/>
<dbReference type="EMBL" id="KZ678373">
    <property type="protein sequence ID" value="PSS03793.1"/>
    <property type="molecule type" value="Genomic_DNA"/>
</dbReference>
<feature type="transmembrane region" description="Helical" evidence="8">
    <location>
        <begin position="238"/>
        <end position="255"/>
    </location>
</feature>
<keyword evidence="3 8" id="KW-0812">Transmembrane</keyword>
<dbReference type="InterPro" id="IPR025929">
    <property type="entry name" value="INSIG_fam"/>
</dbReference>
<feature type="compositionally biased region" description="Basic and acidic residues" evidence="7">
    <location>
        <begin position="1"/>
        <end position="10"/>
    </location>
</feature>